<accession>A0A4C1X4N5</accession>
<keyword evidence="3" id="KW-1185">Reference proteome</keyword>
<dbReference type="AlphaFoldDB" id="A0A4C1X4N5"/>
<feature type="region of interest" description="Disordered" evidence="1">
    <location>
        <begin position="1"/>
        <end position="20"/>
    </location>
</feature>
<evidence type="ECO:0000313" key="2">
    <source>
        <dbReference type="EMBL" id="GBP58688.1"/>
    </source>
</evidence>
<evidence type="ECO:0000256" key="1">
    <source>
        <dbReference type="SAM" id="MobiDB-lite"/>
    </source>
</evidence>
<comment type="caution">
    <text evidence="2">The sequence shown here is derived from an EMBL/GenBank/DDBJ whole genome shotgun (WGS) entry which is preliminary data.</text>
</comment>
<protein>
    <submittedName>
        <fullName evidence="2">Uncharacterized protein</fullName>
    </submittedName>
</protein>
<proteinExistence type="predicted"/>
<evidence type="ECO:0000313" key="3">
    <source>
        <dbReference type="Proteomes" id="UP000299102"/>
    </source>
</evidence>
<organism evidence="2 3">
    <name type="scientific">Eumeta variegata</name>
    <name type="common">Bagworm moth</name>
    <name type="synonym">Eumeta japonica</name>
    <dbReference type="NCBI Taxonomy" id="151549"/>
    <lineage>
        <taxon>Eukaryota</taxon>
        <taxon>Metazoa</taxon>
        <taxon>Ecdysozoa</taxon>
        <taxon>Arthropoda</taxon>
        <taxon>Hexapoda</taxon>
        <taxon>Insecta</taxon>
        <taxon>Pterygota</taxon>
        <taxon>Neoptera</taxon>
        <taxon>Endopterygota</taxon>
        <taxon>Lepidoptera</taxon>
        <taxon>Glossata</taxon>
        <taxon>Ditrysia</taxon>
        <taxon>Tineoidea</taxon>
        <taxon>Psychidae</taxon>
        <taxon>Oiketicinae</taxon>
        <taxon>Eumeta</taxon>
    </lineage>
</organism>
<name>A0A4C1X4N5_EUMVA</name>
<dbReference type="EMBL" id="BGZK01000742">
    <property type="protein sequence ID" value="GBP58688.1"/>
    <property type="molecule type" value="Genomic_DNA"/>
</dbReference>
<dbReference type="Proteomes" id="UP000299102">
    <property type="component" value="Unassembled WGS sequence"/>
</dbReference>
<reference evidence="2 3" key="1">
    <citation type="journal article" date="2019" name="Commun. Biol.">
        <title>The bagworm genome reveals a unique fibroin gene that provides high tensile strength.</title>
        <authorList>
            <person name="Kono N."/>
            <person name="Nakamura H."/>
            <person name="Ohtoshi R."/>
            <person name="Tomita M."/>
            <person name="Numata K."/>
            <person name="Arakawa K."/>
        </authorList>
    </citation>
    <scope>NUCLEOTIDE SEQUENCE [LARGE SCALE GENOMIC DNA]</scope>
</reference>
<sequence>MVSNESRIKPRRSGRLKSSVQDPVAALVTTVVSGPRGRTGLVLRVQAHAPWVNELVDPRTDEHLYCSRVAADKRDRAKGETSKY</sequence>
<gene>
    <name evidence="2" type="ORF">EVAR_97091_1</name>
</gene>